<keyword evidence="1" id="KW-0812">Transmembrane</keyword>
<dbReference type="VEuPathDB" id="FungiDB:SPPG_06612"/>
<sequence length="306" mass="33586">MLVVSTTTVIPSMLLYALSLAIGLLNVLHTIRRVLSPGHRTIAYFSTASQFIMLVSYVISTVNAVHYARGEYSKYQYGVYLSELFLVAGSFMLLRIAETYLPVVQIHMGYNASWNKAVRGWTLALFSFVLSGIIAATAAQQILDPTKEIHKWLFAAWGLYAAVSAAALSLLVIRLVVNVKADVSLRNAGRTGLEAVKFLEGTLKKAILAASIAVPGAIVLGIISAFPYSILLDGLCTFYISLYCAWLFHMMYTIRTVITFTPSQGEYAAPTRLVNGVEAVEESRRSENAIATTTVITTKRRSIRDI</sequence>
<reference evidence="2 3" key="1">
    <citation type="submission" date="2009-08" db="EMBL/GenBank/DDBJ databases">
        <title>The Genome Sequence of Spizellomyces punctatus strain DAOM BR117.</title>
        <authorList>
            <consortium name="The Broad Institute Genome Sequencing Platform"/>
            <person name="Russ C."/>
            <person name="Cuomo C."/>
            <person name="Shea T."/>
            <person name="Young S.K."/>
            <person name="Zeng Q."/>
            <person name="Koehrsen M."/>
            <person name="Haas B."/>
            <person name="Borodovsky M."/>
            <person name="Guigo R."/>
            <person name="Alvarado L."/>
            <person name="Berlin A."/>
            <person name="Bochicchio J."/>
            <person name="Borenstein D."/>
            <person name="Chapman S."/>
            <person name="Chen Z."/>
            <person name="Engels R."/>
            <person name="Freedman E."/>
            <person name="Gellesch M."/>
            <person name="Goldberg J."/>
            <person name="Griggs A."/>
            <person name="Gujja S."/>
            <person name="Heiman D."/>
            <person name="Hepburn T."/>
            <person name="Howarth C."/>
            <person name="Jen D."/>
            <person name="Larson L."/>
            <person name="Lewis B."/>
            <person name="Mehta T."/>
            <person name="Park D."/>
            <person name="Pearson M."/>
            <person name="Roberts A."/>
            <person name="Saif S."/>
            <person name="Shenoy N."/>
            <person name="Sisk P."/>
            <person name="Stolte C."/>
            <person name="Sykes S."/>
            <person name="Thomson T."/>
            <person name="Walk T."/>
            <person name="White J."/>
            <person name="Yandava C."/>
            <person name="Burger G."/>
            <person name="Gray M.W."/>
            <person name="Holland P.W.H."/>
            <person name="King N."/>
            <person name="Lang F.B.F."/>
            <person name="Roger A.J."/>
            <person name="Ruiz-Trillo I."/>
            <person name="Lander E."/>
            <person name="Nusbaum C."/>
        </authorList>
    </citation>
    <scope>NUCLEOTIDE SEQUENCE [LARGE SCALE GENOMIC DNA]</scope>
    <source>
        <strain evidence="2 3">DAOM BR117</strain>
    </source>
</reference>
<gene>
    <name evidence="2" type="ORF">SPPG_06612</name>
</gene>
<feature type="transmembrane region" description="Helical" evidence="1">
    <location>
        <begin position="154"/>
        <end position="177"/>
    </location>
</feature>
<dbReference type="GeneID" id="27689903"/>
<feature type="transmembrane region" description="Helical" evidence="1">
    <location>
        <begin position="118"/>
        <end position="142"/>
    </location>
</feature>
<feature type="transmembrane region" description="Helical" evidence="1">
    <location>
        <begin position="77"/>
        <end position="97"/>
    </location>
</feature>
<dbReference type="Proteomes" id="UP000053201">
    <property type="component" value="Unassembled WGS sequence"/>
</dbReference>
<dbReference type="RefSeq" id="XP_016606252.1">
    <property type="nucleotide sequence ID" value="XM_016754812.1"/>
</dbReference>
<evidence type="ECO:0000313" key="3">
    <source>
        <dbReference type="Proteomes" id="UP000053201"/>
    </source>
</evidence>
<dbReference type="OrthoDB" id="2109618at2759"/>
<dbReference type="InParanoid" id="A0A0L0HAL8"/>
<keyword evidence="1" id="KW-1133">Transmembrane helix</keyword>
<feature type="transmembrane region" description="Helical" evidence="1">
    <location>
        <begin position="230"/>
        <end position="248"/>
    </location>
</feature>
<evidence type="ECO:0000313" key="2">
    <source>
        <dbReference type="EMBL" id="KNC98212.1"/>
    </source>
</evidence>
<evidence type="ECO:0000256" key="1">
    <source>
        <dbReference type="SAM" id="Phobius"/>
    </source>
</evidence>
<keyword evidence="3" id="KW-1185">Reference proteome</keyword>
<proteinExistence type="predicted"/>
<accession>A0A0L0HAL8</accession>
<dbReference type="AlphaFoldDB" id="A0A0L0HAL8"/>
<dbReference type="EMBL" id="KQ257461">
    <property type="protein sequence ID" value="KNC98212.1"/>
    <property type="molecule type" value="Genomic_DNA"/>
</dbReference>
<protein>
    <submittedName>
        <fullName evidence="2">Uncharacterized protein</fullName>
    </submittedName>
</protein>
<keyword evidence="1" id="KW-0472">Membrane</keyword>
<organism evidence="2 3">
    <name type="scientific">Spizellomyces punctatus (strain DAOM BR117)</name>
    <dbReference type="NCBI Taxonomy" id="645134"/>
    <lineage>
        <taxon>Eukaryota</taxon>
        <taxon>Fungi</taxon>
        <taxon>Fungi incertae sedis</taxon>
        <taxon>Chytridiomycota</taxon>
        <taxon>Chytridiomycota incertae sedis</taxon>
        <taxon>Chytridiomycetes</taxon>
        <taxon>Spizellomycetales</taxon>
        <taxon>Spizellomycetaceae</taxon>
        <taxon>Spizellomyces</taxon>
    </lineage>
</organism>
<feature type="transmembrane region" description="Helical" evidence="1">
    <location>
        <begin position="206"/>
        <end position="224"/>
    </location>
</feature>
<feature type="transmembrane region" description="Helical" evidence="1">
    <location>
        <begin position="43"/>
        <end position="65"/>
    </location>
</feature>
<name>A0A0L0HAL8_SPIPD</name>
<feature type="transmembrane region" description="Helical" evidence="1">
    <location>
        <begin position="12"/>
        <end position="31"/>
    </location>
</feature>